<dbReference type="InterPro" id="IPR000515">
    <property type="entry name" value="MetI-like"/>
</dbReference>
<feature type="transmembrane region" description="Helical" evidence="7">
    <location>
        <begin position="195"/>
        <end position="218"/>
    </location>
</feature>
<proteinExistence type="inferred from homology"/>
<evidence type="ECO:0000256" key="5">
    <source>
        <dbReference type="ARBA" id="ARBA00022989"/>
    </source>
</evidence>
<evidence type="ECO:0000256" key="1">
    <source>
        <dbReference type="ARBA" id="ARBA00004651"/>
    </source>
</evidence>
<accession>A0A174CAT4</accession>
<feature type="domain" description="ABC transmembrane type-1" evidence="8">
    <location>
        <begin position="72"/>
        <end position="276"/>
    </location>
</feature>
<feature type="transmembrane region" description="Helical" evidence="7">
    <location>
        <begin position="111"/>
        <end position="130"/>
    </location>
</feature>
<dbReference type="GO" id="GO:0055085">
    <property type="term" value="P:transmembrane transport"/>
    <property type="evidence" value="ECO:0007669"/>
    <property type="project" value="InterPro"/>
</dbReference>
<organism evidence="9 10">
    <name type="scientific">Hungatella hathewayi</name>
    <dbReference type="NCBI Taxonomy" id="154046"/>
    <lineage>
        <taxon>Bacteria</taxon>
        <taxon>Bacillati</taxon>
        <taxon>Bacillota</taxon>
        <taxon>Clostridia</taxon>
        <taxon>Lachnospirales</taxon>
        <taxon>Lachnospiraceae</taxon>
        <taxon>Hungatella</taxon>
    </lineage>
</organism>
<name>A0A174CAT4_9FIRM</name>
<keyword evidence="4 7" id="KW-0812">Transmembrane</keyword>
<feature type="transmembrane region" description="Helical" evidence="7">
    <location>
        <begin position="260"/>
        <end position="280"/>
    </location>
</feature>
<reference evidence="9 10" key="1">
    <citation type="submission" date="2015-09" db="EMBL/GenBank/DDBJ databases">
        <authorList>
            <consortium name="Pathogen Informatics"/>
        </authorList>
    </citation>
    <scope>NUCLEOTIDE SEQUENCE [LARGE SCALE GENOMIC DNA]</scope>
    <source>
        <strain evidence="9 10">2789STDY5608850</strain>
    </source>
</reference>
<dbReference type="Proteomes" id="UP000095651">
    <property type="component" value="Unassembled WGS sequence"/>
</dbReference>
<comment type="similarity">
    <text evidence="7">Belongs to the binding-protein-dependent transport system permease family.</text>
</comment>
<dbReference type="Pfam" id="PF00528">
    <property type="entry name" value="BPD_transp_1"/>
    <property type="match status" value="1"/>
</dbReference>
<dbReference type="InterPro" id="IPR035906">
    <property type="entry name" value="MetI-like_sf"/>
</dbReference>
<sequence>MKGRWKSVKRNSIDFMFLLPAALVFLFVIAVPFFQAFGIAFTNWNGLSKEYDFVGLKNLTALFHDSQTINAVSNTMEYTVITCIGVNILALAITVGLNLNVAGNRFLKSAMFLPIIASLVITAFIWQRIYGDVFPVNFGIVSPLTRLTTVIPGIALMCLWRDTGLAMVIYNAGIQSVPGDLKEAARIDGANAWQSFWNVTFPMLAPAFTTCVTLWLGYGLKVFDYPKAATGGGPGKASETFSLFVYNHFFTNNRAGYGQMAGLVMLIFVVVITGVVTKLLRKREVQL</sequence>
<dbReference type="GO" id="GO:0005886">
    <property type="term" value="C:plasma membrane"/>
    <property type="evidence" value="ECO:0007669"/>
    <property type="project" value="UniProtKB-SubCell"/>
</dbReference>
<feature type="transmembrane region" description="Helical" evidence="7">
    <location>
        <begin position="78"/>
        <end position="99"/>
    </location>
</feature>
<evidence type="ECO:0000259" key="8">
    <source>
        <dbReference type="PROSITE" id="PS50928"/>
    </source>
</evidence>
<keyword evidence="2 7" id="KW-0813">Transport</keyword>
<evidence type="ECO:0000313" key="9">
    <source>
        <dbReference type="EMBL" id="CUO08786.1"/>
    </source>
</evidence>
<evidence type="ECO:0000256" key="6">
    <source>
        <dbReference type="ARBA" id="ARBA00023136"/>
    </source>
</evidence>
<evidence type="ECO:0000256" key="3">
    <source>
        <dbReference type="ARBA" id="ARBA00022475"/>
    </source>
</evidence>
<dbReference type="RefSeq" id="WP_055654374.1">
    <property type="nucleotide sequence ID" value="NZ_CABIXC010000003.1"/>
</dbReference>
<keyword evidence="5 7" id="KW-1133">Transmembrane helix</keyword>
<dbReference type="AlphaFoldDB" id="A0A174CAT4"/>
<protein>
    <submittedName>
        <fullName evidence="9">Binding-protein-dependent transport system inner membrane protein</fullName>
    </submittedName>
</protein>
<dbReference type="PANTHER" id="PTHR30193">
    <property type="entry name" value="ABC TRANSPORTER PERMEASE PROTEIN"/>
    <property type="match status" value="1"/>
</dbReference>
<evidence type="ECO:0000256" key="2">
    <source>
        <dbReference type="ARBA" id="ARBA00022448"/>
    </source>
</evidence>
<dbReference type="EMBL" id="CYZE01000003">
    <property type="protein sequence ID" value="CUO08786.1"/>
    <property type="molecule type" value="Genomic_DNA"/>
</dbReference>
<comment type="subcellular location">
    <subcellularLocation>
        <location evidence="1 7">Cell membrane</location>
        <topology evidence="1 7">Multi-pass membrane protein</topology>
    </subcellularLocation>
</comment>
<evidence type="ECO:0000256" key="4">
    <source>
        <dbReference type="ARBA" id="ARBA00022692"/>
    </source>
</evidence>
<keyword evidence="3" id="KW-1003">Cell membrane</keyword>
<dbReference type="CDD" id="cd06261">
    <property type="entry name" value="TM_PBP2"/>
    <property type="match status" value="1"/>
</dbReference>
<dbReference type="PANTHER" id="PTHR30193:SF37">
    <property type="entry name" value="INNER MEMBRANE ABC TRANSPORTER PERMEASE PROTEIN YCJO"/>
    <property type="match status" value="1"/>
</dbReference>
<keyword evidence="6 7" id="KW-0472">Membrane</keyword>
<evidence type="ECO:0000313" key="10">
    <source>
        <dbReference type="Proteomes" id="UP000095651"/>
    </source>
</evidence>
<dbReference type="Gene3D" id="1.10.3720.10">
    <property type="entry name" value="MetI-like"/>
    <property type="match status" value="1"/>
</dbReference>
<dbReference type="InterPro" id="IPR051393">
    <property type="entry name" value="ABC_transporter_permease"/>
</dbReference>
<dbReference type="PROSITE" id="PS50928">
    <property type="entry name" value="ABC_TM1"/>
    <property type="match status" value="1"/>
</dbReference>
<gene>
    <name evidence="9" type="primary">ugpA_27</name>
    <name evidence="9" type="ORF">ERS852407_01859</name>
</gene>
<evidence type="ECO:0000256" key="7">
    <source>
        <dbReference type="RuleBase" id="RU363032"/>
    </source>
</evidence>
<dbReference type="SUPFAM" id="SSF161098">
    <property type="entry name" value="MetI-like"/>
    <property type="match status" value="1"/>
</dbReference>